<evidence type="ECO:0000313" key="3">
    <source>
        <dbReference type="Proteomes" id="UP000182658"/>
    </source>
</evidence>
<proteinExistence type="predicted"/>
<dbReference type="AlphaFoldDB" id="A0A1J7IJW2"/>
<dbReference type="OrthoDB" id="10266999at2759"/>
<accession>A0A1J7IJW2</accession>
<dbReference type="EMBL" id="KV875099">
    <property type="protein sequence ID" value="OIW27766.1"/>
    <property type="molecule type" value="Genomic_DNA"/>
</dbReference>
<reference evidence="2 3" key="1">
    <citation type="submission" date="2016-10" db="EMBL/GenBank/DDBJ databases">
        <title>Draft genome sequence of Coniochaeta ligniaria NRRL30616, a lignocellulolytic fungus for bioabatement of inhibitors in plant biomass hydrolysates.</title>
        <authorList>
            <consortium name="DOE Joint Genome Institute"/>
            <person name="Jimenez D.J."/>
            <person name="Hector R.E."/>
            <person name="Riley R."/>
            <person name="Sun H."/>
            <person name="Grigoriev I.V."/>
            <person name="Van Elsas J.D."/>
            <person name="Nichols N.N."/>
        </authorList>
    </citation>
    <scope>NUCLEOTIDE SEQUENCE [LARGE SCALE GENOMIC DNA]</scope>
    <source>
        <strain evidence="2 3">NRRL 30616</strain>
    </source>
</reference>
<name>A0A1J7IJW2_9PEZI</name>
<feature type="region of interest" description="Disordered" evidence="1">
    <location>
        <begin position="1"/>
        <end position="53"/>
    </location>
</feature>
<dbReference type="InParanoid" id="A0A1J7IJW2"/>
<dbReference type="Proteomes" id="UP000182658">
    <property type="component" value="Unassembled WGS sequence"/>
</dbReference>
<sequence length="270" mass="29174">MSLPAVSTSSTIGGDVGGTEPSQQQPVGRPQGWEEPHPGVPIPLEEPTGMQALSKLPSEAWRGDMAAKGYGYFRTRSGVARRYSRPGMRPRTTKSPRIVQHNSSEGTVTKTDNITRDVLHSEPTQLELTPDSDELTTCPTPAISTADASTIEDVPHASTIEDVEMSGPETPPPSCDYRSLSLDLTDFSNFTNKALDGVHSNASSMTVCELRSYTQAAPEDDLYGWDAVLKQKLEGGCNSSVLCKCLGPGRRDAGLKRNLLQRVFNLARAE</sequence>
<gene>
    <name evidence="2" type="ORF">CONLIGDRAFT_450055</name>
</gene>
<keyword evidence="3" id="KW-1185">Reference proteome</keyword>
<feature type="compositionally biased region" description="Polar residues" evidence="1">
    <location>
        <begin position="1"/>
        <end position="12"/>
    </location>
</feature>
<evidence type="ECO:0000313" key="2">
    <source>
        <dbReference type="EMBL" id="OIW27766.1"/>
    </source>
</evidence>
<organism evidence="2 3">
    <name type="scientific">Coniochaeta ligniaria NRRL 30616</name>
    <dbReference type="NCBI Taxonomy" id="1408157"/>
    <lineage>
        <taxon>Eukaryota</taxon>
        <taxon>Fungi</taxon>
        <taxon>Dikarya</taxon>
        <taxon>Ascomycota</taxon>
        <taxon>Pezizomycotina</taxon>
        <taxon>Sordariomycetes</taxon>
        <taxon>Sordariomycetidae</taxon>
        <taxon>Coniochaetales</taxon>
        <taxon>Coniochaetaceae</taxon>
        <taxon>Coniochaeta</taxon>
    </lineage>
</organism>
<protein>
    <submittedName>
        <fullName evidence="2">Uncharacterized protein</fullName>
    </submittedName>
</protein>
<evidence type="ECO:0000256" key="1">
    <source>
        <dbReference type="SAM" id="MobiDB-lite"/>
    </source>
</evidence>